<dbReference type="CDD" id="cd16352">
    <property type="entry name" value="CheD"/>
    <property type="match status" value="1"/>
</dbReference>
<gene>
    <name evidence="3" type="primary">cheD</name>
    <name evidence="4" type="ORF">ACFQEV_13090</name>
</gene>
<evidence type="ECO:0000313" key="5">
    <source>
        <dbReference type="Proteomes" id="UP001596408"/>
    </source>
</evidence>
<dbReference type="EMBL" id="JBHSXH010000015">
    <property type="protein sequence ID" value="MFC6825922.1"/>
    <property type="molecule type" value="Genomic_DNA"/>
</dbReference>
<comment type="caution">
    <text evidence="4">The sequence shown here is derived from an EMBL/GenBank/DDBJ whole genome shotgun (WGS) entry which is preliminary data.</text>
</comment>
<name>A0ABD5TZ81_9EURY</name>
<comment type="catalytic activity">
    <reaction evidence="3">
        <text>L-glutaminyl-[protein] + H2O = L-glutamyl-[protein] + NH4(+)</text>
        <dbReference type="Rhea" id="RHEA:16441"/>
        <dbReference type="Rhea" id="RHEA-COMP:10207"/>
        <dbReference type="Rhea" id="RHEA-COMP:10208"/>
        <dbReference type="ChEBI" id="CHEBI:15377"/>
        <dbReference type="ChEBI" id="CHEBI:28938"/>
        <dbReference type="ChEBI" id="CHEBI:29973"/>
        <dbReference type="ChEBI" id="CHEBI:30011"/>
        <dbReference type="EC" id="3.5.1.44"/>
    </reaction>
</comment>
<dbReference type="GO" id="GO:0050568">
    <property type="term" value="F:protein-glutamine glutaminase activity"/>
    <property type="evidence" value="ECO:0007669"/>
    <property type="project" value="UniProtKB-UniRule"/>
</dbReference>
<keyword evidence="5" id="KW-1185">Reference proteome</keyword>
<dbReference type="Pfam" id="PF03975">
    <property type="entry name" value="CheD"/>
    <property type="match status" value="1"/>
</dbReference>
<dbReference type="PANTHER" id="PTHR35147:SF1">
    <property type="entry name" value="CHEMORECEPTOR GLUTAMINE DEAMIDASE CHED-RELATED"/>
    <property type="match status" value="1"/>
</dbReference>
<accession>A0ABD5TZ81</accession>
<protein>
    <recommendedName>
        <fullName evidence="3">Probable chemoreceptor glutamine deamidase CheD</fullName>
        <ecNumber evidence="3">3.5.1.44</ecNumber>
    </recommendedName>
</protein>
<dbReference type="GO" id="GO:0006935">
    <property type="term" value="P:chemotaxis"/>
    <property type="evidence" value="ECO:0007669"/>
    <property type="project" value="UniProtKB-UniRule"/>
</dbReference>
<keyword evidence="1 3" id="KW-0145">Chemotaxis</keyword>
<evidence type="ECO:0000256" key="3">
    <source>
        <dbReference type="HAMAP-Rule" id="MF_01440"/>
    </source>
</evidence>
<organism evidence="4 5">
    <name type="scientific">Halopelagius fulvigenes</name>
    <dbReference type="NCBI Taxonomy" id="1198324"/>
    <lineage>
        <taxon>Archaea</taxon>
        <taxon>Methanobacteriati</taxon>
        <taxon>Methanobacteriota</taxon>
        <taxon>Stenosarchaea group</taxon>
        <taxon>Halobacteria</taxon>
        <taxon>Halobacteriales</taxon>
        <taxon>Haloferacaceae</taxon>
    </lineage>
</organism>
<dbReference type="EC" id="3.5.1.44" evidence="3"/>
<dbReference type="RefSeq" id="WP_379696755.1">
    <property type="nucleotide sequence ID" value="NZ_JBHSXH010000015.1"/>
</dbReference>
<evidence type="ECO:0000256" key="1">
    <source>
        <dbReference type="ARBA" id="ARBA00022500"/>
    </source>
</evidence>
<dbReference type="SUPFAM" id="SSF64438">
    <property type="entry name" value="CNF1/YfiH-like putative cysteine hydrolases"/>
    <property type="match status" value="1"/>
</dbReference>
<proteinExistence type="inferred from homology"/>
<dbReference type="InterPro" id="IPR038592">
    <property type="entry name" value="CheD-like_sf"/>
</dbReference>
<keyword evidence="2 3" id="KW-0378">Hydrolase</keyword>
<comment type="similarity">
    <text evidence="3">Belongs to the CheD family.</text>
</comment>
<comment type="function">
    <text evidence="3">Probably deamidates glutamine residues to glutamate on methyl-accepting chemotaxis receptors (MCPs), playing an important role in chemotaxis.</text>
</comment>
<dbReference type="InterPro" id="IPR011324">
    <property type="entry name" value="Cytotoxic_necrot_fac-like_cat"/>
</dbReference>
<dbReference type="Gene3D" id="3.30.1330.200">
    <property type="match status" value="1"/>
</dbReference>
<dbReference type="PANTHER" id="PTHR35147">
    <property type="entry name" value="CHEMORECEPTOR GLUTAMINE DEAMIDASE CHED-RELATED"/>
    <property type="match status" value="1"/>
</dbReference>
<sequence length="169" mass="17716">MKVYTSETQSTHRTKERIKVGIADFAVGIDDTTLVTSGLGSCVGIAVFDARQSVGGLAHAMLPTANDDENDAKYVDTAVPALVEEMESEGAVPGDLRAKLAGGATMFDFTSAEESIGDRNVNAARDTLDSLDIPLVAEDVGGGHGRSLRFSVRTADLRIRSANAGESTI</sequence>
<dbReference type="Proteomes" id="UP001596408">
    <property type="component" value="Unassembled WGS sequence"/>
</dbReference>
<reference evidence="4 5" key="1">
    <citation type="journal article" date="2019" name="Int. J. Syst. Evol. Microbiol.">
        <title>The Global Catalogue of Microorganisms (GCM) 10K type strain sequencing project: providing services to taxonomists for standard genome sequencing and annotation.</title>
        <authorList>
            <consortium name="The Broad Institute Genomics Platform"/>
            <consortium name="The Broad Institute Genome Sequencing Center for Infectious Disease"/>
            <person name="Wu L."/>
            <person name="Ma J."/>
        </authorList>
    </citation>
    <scope>NUCLEOTIDE SEQUENCE [LARGE SCALE GENOMIC DNA]</scope>
    <source>
        <strain evidence="4 5">YIM 94188</strain>
    </source>
</reference>
<evidence type="ECO:0000256" key="2">
    <source>
        <dbReference type="ARBA" id="ARBA00022801"/>
    </source>
</evidence>
<evidence type="ECO:0000313" key="4">
    <source>
        <dbReference type="EMBL" id="MFC6825922.1"/>
    </source>
</evidence>
<dbReference type="InterPro" id="IPR005659">
    <property type="entry name" value="Chemorcpt_Glu_NH3ase_CheD"/>
</dbReference>
<dbReference type="HAMAP" id="MF_01440">
    <property type="entry name" value="CheD"/>
    <property type="match status" value="1"/>
</dbReference>
<dbReference type="AlphaFoldDB" id="A0ABD5TZ81"/>